<keyword evidence="1" id="KW-1133">Transmembrane helix</keyword>
<evidence type="ECO:0000313" key="3">
    <source>
        <dbReference type="Proteomes" id="UP000053038"/>
    </source>
</evidence>
<keyword evidence="1" id="KW-0472">Membrane</keyword>
<dbReference type="Proteomes" id="UP000053038">
    <property type="component" value="Unassembled WGS sequence"/>
</dbReference>
<feature type="transmembrane region" description="Helical" evidence="1">
    <location>
        <begin position="45"/>
        <end position="62"/>
    </location>
</feature>
<keyword evidence="1" id="KW-0812">Transmembrane</keyword>
<accession>A0A7V8L7H1</accession>
<evidence type="ECO:0000313" key="2">
    <source>
        <dbReference type="EMBL" id="KHN54690.1"/>
    </source>
</evidence>
<dbReference type="AlphaFoldDB" id="A0A7V8L7H1"/>
<gene>
    <name evidence="2" type="ORF">OI69_03290</name>
</gene>
<evidence type="ECO:0000256" key="1">
    <source>
        <dbReference type="SAM" id="Phobius"/>
    </source>
</evidence>
<proteinExistence type="predicted"/>
<keyword evidence="3" id="KW-1185">Reference proteome</keyword>
<organism evidence="2 3">
    <name type="scientific">Pectobacterium fontis</name>
    <dbReference type="NCBI Taxonomy" id="2558042"/>
    <lineage>
        <taxon>Bacteria</taxon>
        <taxon>Pseudomonadati</taxon>
        <taxon>Pseudomonadota</taxon>
        <taxon>Gammaproteobacteria</taxon>
        <taxon>Enterobacterales</taxon>
        <taxon>Pectobacteriaceae</taxon>
        <taxon>Pectobacterium</taxon>
    </lineage>
</organism>
<sequence length="63" mass="7245">MDIPNRNKEIKYLVPIYDSPKNQTNHTSGINKDINTGMGIMKIEYSANLMILFLFNLPLLNFS</sequence>
<protein>
    <submittedName>
        <fullName evidence="2">Uncharacterized protein</fullName>
    </submittedName>
</protein>
<reference evidence="2 3" key="1">
    <citation type="submission" date="2014-10" db="EMBL/GenBank/DDBJ databases">
        <title>Genome sequence of Pectobacterium carotovorum M022.</title>
        <authorList>
            <person name="Chan K.-G."/>
            <person name="Tan W.-S."/>
        </authorList>
    </citation>
    <scope>NUCLEOTIDE SEQUENCE [LARGE SCALE GENOMIC DNA]</scope>
    <source>
        <strain evidence="2 3">M022</strain>
    </source>
</reference>
<dbReference type="EMBL" id="JSXC01000011">
    <property type="protein sequence ID" value="KHN54690.1"/>
    <property type="molecule type" value="Genomic_DNA"/>
</dbReference>
<comment type="caution">
    <text evidence="2">The sequence shown here is derived from an EMBL/GenBank/DDBJ whole genome shotgun (WGS) entry which is preliminary data.</text>
</comment>
<name>A0A7V8L7H1_9GAMM</name>